<keyword evidence="2" id="KW-1185">Reference proteome</keyword>
<name>A0A380N0Z0_9GAMM</name>
<evidence type="ECO:0000313" key="1">
    <source>
        <dbReference type="EMBL" id="SUO98460.1"/>
    </source>
</evidence>
<reference evidence="1 2" key="1">
    <citation type="submission" date="2018-06" db="EMBL/GenBank/DDBJ databases">
        <authorList>
            <consortium name="Pathogen Informatics"/>
            <person name="Doyle S."/>
        </authorList>
    </citation>
    <scope>NUCLEOTIDE SEQUENCE [LARGE SCALE GENOMIC DNA]</scope>
    <source>
        <strain evidence="1 2">NCTC10717</strain>
    </source>
</reference>
<dbReference type="Proteomes" id="UP000254575">
    <property type="component" value="Unassembled WGS sequence"/>
</dbReference>
<organism evidence="1 2">
    <name type="scientific">Suttonella indologenes</name>
    <dbReference type="NCBI Taxonomy" id="13276"/>
    <lineage>
        <taxon>Bacteria</taxon>
        <taxon>Pseudomonadati</taxon>
        <taxon>Pseudomonadota</taxon>
        <taxon>Gammaproteobacteria</taxon>
        <taxon>Cardiobacteriales</taxon>
        <taxon>Cardiobacteriaceae</taxon>
        <taxon>Suttonella</taxon>
    </lineage>
</organism>
<dbReference type="AlphaFoldDB" id="A0A380N0Z0"/>
<protein>
    <submittedName>
        <fullName evidence="1">Uncharacterized protein</fullName>
    </submittedName>
</protein>
<sequence>MGIQQVHHIIPEAVFVGYVINEFSLKVAIV</sequence>
<gene>
    <name evidence="1" type="ORF">NCTC10717_02212</name>
</gene>
<evidence type="ECO:0000313" key="2">
    <source>
        <dbReference type="Proteomes" id="UP000254575"/>
    </source>
</evidence>
<proteinExistence type="predicted"/>
<dbReference type="EMBL" id="UHIA01000004">
    <property type="protein sequence ID" value="SUO98460.1"/>
    <property type="molecule type" value="Genomic_DNA"/>
</dbReference>
<accession>A0A380N0Z0</accession>